<reference evidence="4" key="2">
    <citation type="submission" date="2021-04" db="EMBL/GenBank/DDBJ databases">
        <authorList>
            <person name="Gilroy R."/>
        </authorList>
    </citation>
    <scope>NUCLEOTIDE SEQUENCE</scope>
    <source>
        <strain evidence="4">ChiSxjej5B17-1746</strain>
    </source>
</reference>
<comment type="caution">
    <text evidence="4">The sequence shown here is derived from an EMBL/GenBank/DDBJ whole genome shotgun (WGS) entry which is preliminary data.</text>
</comment>
<protein>
    <submittedName>
        <fullName evidence="4">NAD-binding protein</fullName>
    </submittedName>
</protein>
<dbReference type="Gene3D" id="3.30.70.1450">
    <property type="entry name" value="Regulator of K+ conductance, C-terminal domain"/>
    <property type="match status" value="2"/>
</dbReference>
<feature type="domain" description="RCK C-terminal" evidence="3">
    <location>
        <begin position="482"/>
        <end position="566"/>
    </location>
</feature>
<comment type="subcellular location">
    <subcellularLocation>
        <location evidence="1">Cell membrane</location>
        <topology evidence="1">Multi-pass membrane protein</topology>
    </subcellularLocation>
</comment>
<dbReference type="SUPFAM" id="SSF116726">
    <property type="entry name" value="TrkA C-terminal domain-like"/>
    <property type="match status" value="2"/>
</dbReference>
<gene>
    <name evidence="4" type="ORF">H9874_12165</name>
</gene>
<proteinExistence type="predicted"/>
<evidence type="ECO:0000259" key="3">
    <source>
        <dbReference type="PROSITE" id="PS51202"/>
    </source>
</evidence>
<dbReference type="Gene3D" id="3.40.50.720">
    <property type="entry name" value="NAD(P)-binding Rossmann-like Domain"/>
    <property type="match status" value="2"/>
</dbReference>
<dbReference type="Proteomes" id="UP000824264">
    <property type="component" value="Unassembled WGS sequence"/>
</dbReference>
<dbReference type="PANTHER" id="PTHR43833">
    <property type="entry name" value="POTASSIUM CHANNEL PROTEIN 2-RELATED-RELATED"/>
    <property type="match status" value="1"/>
</dbReference>
<dbReference type="InterPro" id="IPR036721">
    <property type="entry name" value="RCK_C_sf"/>
</dbReference>
<dbReference type="Pfam" id="PF07885">
    <property type="entry name" value="Ion_trans_2"/>
    <property type="match status" value="1"/>
</dbReference>
<evidence type="ECO:0000256" key="1">
    <source>
        <dbReference type="ARBA" id="ARBA00004651"/>
    </source>
</evidence>
<evidence type="ECO:0000313" key="5">
    <source>
        <dbReference type="Proteomes" id="UP000824264"/>
    </source>
</evidence>
<keyword evidence="2" id="KW-1133">Transmembrane helix</keyword>
<dbReference type="Pfam" id="PF02254">
    <property type="entry name" value="TrkA_N"/>
    <property type="match status" value="2"/>
</dbReference>
<dbReference type="InterPro" id="IPR003148">
    <property type="entry name" value="RCK_N"/>
</dbReference>
<evidence type="ECO:0000256" key="2">
    <source>
        <dbReference type="SAM" id="Phobius"/>
    </source>
</evidence>
<feature type="transmembrane region" description="Helical" evidence="2">
    <location>
        <begin position="28"/>
        <end position="47"/>
    </location>
</feature>
<dbReference type="InterPro" id="IPR006037">
    <property type="entry name" value="RCK_C"/>
</dbReference>
<organism evidence="4 5">
    <name type="scientific">Candidatus Bilophila faecipullorum</name>
    <dbReference type="NCBI Taxonomy" id="2838482"/>
    <lineage>
        <taxon>Bacteria</taxon>
        <taxon>Pseudomonadati</taxon>
        <taxon>Thermodesulfobacteriota</taxon>
        <taxon>Desulfovibrionia</taxon>
        <taxon>Desulfovibrionales</taxon>
        <taxon>Desulfovibrionaceae</taxon>
        <taxon>Bilophila</taxon>
    </lineage>
</organism>
<feature type="transmembrane region" description="Helical" evidence="2">
    <location>
        <begin position="84"/>
        <end position="110"/>
    </location>
</feature>
<dbReference type="Gene3D" id="1.10.287.70">
    <property type="match status" value="1"/>
</dbReference>
<dbReference type="SUPFAM" id="SSF81324">
    <property type="entry name" value="Voltage-gated potassium channels"/>
    <property type="match status" value="1"/>
</dbReference>
<reference evidence="4" key="1">
    <citation type="journal article" date="2021" name="PeerJ">
        <title>Extensive microbial diversity within the chicken gut microbiome revealed by metagenomics and culture.</title>
        <authorList>
            <person name="Gilroy R."/>
            <person name="Ravi A."/>
            <person name="Getino M."/>
            <person name="Pursley I."/>
            <person name="Horton D.L."/>
            <person name="Alikhan N.F."/>
            <person name="Baker D."/>
            <person name="Gharbi K."/>
            <person name="Hall N."/>
            <person name="Watson M."/>
            <person name="Adriaenssens E.M."/>
            <person name="Foster-Nyarko E."/>
            <person name="Jarju S."/>
            <person name="Secka A."/>
            <person name="Antonio M."/>
            <person name="Oren A."/>
            <person name="Chaudhuri R.R."/>
            <person name="La Ragione R."/>
            <person name="Hildebrand F."/>
            <person name="Pallen M.J."/>
        </authorList>
    </citation>
    <scope>NUCLEOTIDE SEQUENCE</scope>
    <source>
        <strain evidence="4">ChiSxjej5B17-1746</strain>
    </source>
</reference>
<dbReference type="PANTHER" id="PTHR43833:SF13">
    <property type="entry name" value="POTASSIUM CHANNEL PROTEIN 2-RELATED"/>
    <property type="match status" value="1"/>
</dbReference>
<dbReference type="GO" id="GO:0005886">
    <property type="term" value="C:plasma membrane"/>
    <property type="evidence" value="ECO:0007669"/>
    <property type="project" value="UniProtKB-SubCell"/>
</dbReference>
<evidence type="ECO:0000313" key="4">
    <source>
        <dbReference type="EMBL" id="HIW79878.1"/>
    </source>
</evidence>
<dbReference type="AlphaFoldDB" id="A0A9D1R1Q7"/>
<dbReference type="EMBL" id="DXGI01000455">
    <property type="protein sequence ID" value="HIW79878.1"/>
    <property type="molecule type" value="Genomic_DNA"/>
</dbReference>
<name>A0A9D1R1Q7_9BACT</name>
<keyword evidence="2" id="KW-0812">Transmembrane</keyword>
<dbReference type="InterPro" id="IPR036291">
    <property type="entry name" value="NAD(P)-bd_dom_sf"/>
</dbReference>
<dbReference type="SUPFAM" id="SSF51735">
    <property type="entry name" value="NAD(P)-binding Rossmann-fold domains"/>
    <property type="match status" value="2"/>
</dbReference>
<dbReference type="Pfam" id="PF02080">
    <property type="entry name" value="TrkA_C"/>
    <property type="match status" value="1"/>
</dbReference>
<dbReference type="InterPro" id="IPR013099">
    <property type="entry name" value="K_chnl_dom"/>
</dbReference>
<feature type="transmembrane region" description="Helical" evidence="2">
    <location>
        <begin position="54"/>
        <end position="72"/>
    </location>
</feature>
<dbReference type="InterPro" id="IPR050721">
    <property type="entry name" value="Trk_Ktr_HKT_K-transport"/>
</dbReference>
<keyword evidence="2" id="KW-0472">Membrane</keyword>
<dbReference type="PROSITE" id="PS51202">
    <property type="entry name" value="RCK_C"/>
    <property type="match status" value="1"/>
</dbReference>
<sequence length="566" mass="62523">MKLLFTLLPALLAQTTTANRNRRIVWGFLLFTSLLVAAFSILFHQIMAYEGHDYSYITGVYWTLTVMSTLGFGDITFTSDIGKLFSIIVLISGIIVIMIVMPFTFIRFVYQPWIEEYNNRRKPRSLPPETRGHTILVGDNDISLSVARKLRQHQYPYAILVPDGQHALELYDSRYDVVTGAFDDAETYRNLRTDKAALIAALEDDLRNTNIASTVREVAPTTLLAASAENQESMNILMLAGCDQVYSFPEMLGRSLARRVYGTRAQSNIIARFGTLCLAEAPVIHTEFMGQTLRECAFRERFGLNVAGLWEGNSYHPARPDSRIDDLSILLLAGTATQLDAYDRKTARAATALPTAPVLILGGGKVGEAAADALQKRGLPFRLVEKNPHLVPPDDSRYILGNAADLSILKRAGIMDTPSVIVTTHNDDLNIYLTIYCRKLRPDVQILSRSTLDRNVASLYNAGANLVMSHASMAASTIINLLSPGRVTILTEGLNIFRVPAPPALVGRSLIQSRIRETTDCNVVALNTGGVLSVPPDPTFPLEEDTVLILIGSADAERRFMEQYGK</sequence>
<dbReference type="GO" id="GO:0008324">
    <property type="term" value="F:monoatomic cation transmembrane transporter activity"/>
    <property type="evidence" value="ECO:0007669"/>
    <property type="project" value="InterPro"/>
</dbReference>
<accession>A0A9D1R1Q7</accession>
<dbReference type="GO" id="GO:0006813">
    <property type="term" value="P:potassium ion transport"/>
    <property type="evidence" value="ECO:0007669"/>
    <property type="project" value="InterPro"/>
</dbReference>